<keyword evidence="9 10" id="KW-0472">Membrane</keyword>
<evidence type="ECO:0000256" key="7">
    <source>
        <dbReference type="ARBA" id="ARBA00022989"/>
    </source>
</evidence>
<evidence type="ECO:0000256" key="3">
    <source>
        <dbReference type="ARBA" id="ARBA00020726"/>
    </source>
</evidence>
<dbReference type="GO" id="GO:0005744">
    <property type="term" value="C:TIM23 mitochondrial import inner membrane translocase complex"/>
    <property type="evidence" value="ECO:0007669"/>
    <property type="project" value="UniProtKB-UniRule"/>
</dbReference>
<evidence type="ECO:0000313" key="12">
    <source>
        <dbReference type="Proteomes" id="UP000193560"/>
    </source>
</evidence>
<dbReference type="Proteomes" id="UP000193560">
    <property type="component" value="Unassembled WGS sequence"/>
</dbReference>
<dbReference type="InterPro" id="IPR013261">
    <property type="entry name" value="Tim21"/>
</dbReference>
<dbReference type="InterPro" id="IPR038552">
    <property type="entry name" value="Tim21_IMS_sf"/>
</dbReference>
<evidence type="ECO:0000256" key="1">
    <source>
        <dbReference type="ARBA" id="ARBA00004434"/>
    </source>
</evidence>
<keyword evidence="10" id="KW-0811">Translocation</keyword>
<evidence type="ECO:0000256" key="6">
    <source>
        <dbReference type="ARBA" id="ARBA00022946"/>
    </source>
</evidence>
<name>A0A1X2I9Z6_9FUNG</name>
<keyword evidence="7 10" id="KW-1133">Transmembrane helix</keyword>
<feature type="transmembrane region" description="Helical" evidence="10">
    <location>
        <begin position="74"/>
        <end position="94"/>
    </location>
</feature>
<dbReference type="EMBL" id="MCGE01000018">
    <property type="protein sequence ID" value="ORZ12608.1"/>
    <property type="molecule type" value="Genomic_DNA"/>
</dbReference>
<gene>
    <name evidence="11" type="ORF">BCR42DRAFT_453321</name>
</gene>
<keyword evidence="6" id="KW-0809">Transit peptide</keyword>
<evidence type="ECO:0000256" key="4">
    <source>
        <dbReference type="ARBA" id="ARBA00022692"/>
    </source>
</evidence>
<sequence length="210" mass="23877">MFRAIKFLPIQRTSPTTATKMLRARSLNTSQCTRAAQQQHHQHSRQSLISQQTVKQWKDLTPPQKVAAATKASFNLTVFGVGFALTAGLVYYIGSELFSSDSSTNIFSDAVDRARKNQELVDLLGTPIKAHGAPSRNRMKRNRRIQYQIVDDQYGQAHFFMKFYLEGPDNEGVGMVEMVKDEKNKWEYKQLFVDVPGQGLPSKRIHLDQD</sequence>
<dbReference type="FunFam" id="3.10.450.320:FF:000002">
    <property type="entry name" value="Mitochondrial import inner membrane translocase subunit tim21"/>
    <property type="match status" value="1"/>
</dbReference>
<protein>
    <recommendedName>
        <fullName evidence="3 10">Mitochondrial import inner membrane translocase subunit Tim21</fullName>
    </recommendedName>
</protein>
<comment type="subunit">
    <text evidence="10">Component of the TIM23 complex.</text>
</comment>
<dbReference type="Gene3D" id="3.10.450.320">
    <property type="entry name" value="Mitochondrial import inner membrane translocase subunit Tim21"/>
    <property type="match status" value="1"/>
</dbReference>
<keyword evidence="12" id="KW-1185">Reference proteome</keyword>
<evidence type="ECO:0000256" key="9">
    <source>
        <dbReference type="ARBA" id="ARBA00023136"/>
    </source>
</evidence>
<evidence type="ECO:0000256" key="2">
    <source>
        <dbReference type="ARBA" id="ARBA00010867"/>
    </source>
</evidence>
<keyword evidence="10" id="KW-0813">Transport</keyword>
<keyword evidence="5 10" id="KW-0999">Mitochondrion inner membrane</keyword>
<dbReference type="PANTHER" id="PTHR13032:SF6">
    <property type="entry name" value="MITOCHONDRIAL IMPORT INNER MEMBRANE TRANSLOCASE SUBUNIT TIM21"/>
    <property type="match status" value="1"/>
</dbReference>
<comment type="subcellular location">
    <subcellularLocation>
        <location evidence="1 10">Mitochondrion inner membrane</location>
        <topology evidence="1 10">Single-pass membrane protein</topology>
    </subcellularLocation>
</comment>
<dbReference type="GO" id="GO:0030150">
    <property type="term" value="P:protein import into mitochondrial matrix"/>
    <property type="evidence" value="ECO:0007669"/>
    <property type="project" value="UniProtKB-UniRule"/>
</dbReference>
<reference evidence="11 12" key="1">
    <citation type="submission" date="2016-07" db="EMBL/GenBank/DDBJ databases">
        <title>Pervasive Adenine N6-methylation of Active Genes in Fungi.</title>
        <authorList>
            <consortium name="DOE Joint Genome Institute"/>
            <person name="Mondo S.J."/>
            <person name="Dannebaum R.O."/>
            <person name="Kuo R.C."/>
            <person name="Labutti K."/>
            <person name="Haridas S."/>
            <person name="Kuo A."/>
            <person name="Salamov A."/>
            <person name="Ahrendt S.R."/>
            <person name="Lipzen A."/>
            <person name="Sullivan W."/>
            <person name="Andreopoulos W.B."/>
            <person name="Clum A."/>
            <person name="Lindquist E."/>
            <person name="Daum C."/>
            <person name="Ramamoorthy G.K."/>
            <person name="Gryganskyi A."/>
            <person name="Culley D."/>
            <person name="Magnuson J.K."/>
            <person name="James T.Y."/>
            <person name="O'Malley M.A."/>
            <person name="Stajich J.E."/>
            <person name="Spatafora J.W."/>
            <person name="Visel A."/>
            <person name="Grigoriev I.V."/>
        </authorList>
    </citation>
    <scope>NUCLEOTIDE SEQUENCE [LARGE SCALE GENOMIC DNA]</scope>
    <source>
        <strain evidence="11 12">NRRL 1336</strain>
    </source>
</reference>
<keyword evidence="4 10" id="KW-0812">Transmembrane</keyword>
<organism evidence="11 12">
    <name type="scientific">Absidia repens</name>
    <dbReference type="NCBI Taxonomy" id="90262"/>
    <lineage>
        <taxon>Eukaryota</taxon>
        <taxon>Fungi</taxon>
        <taxon>Fungi incertae sedis</taxon>
        <taxon>Mucoromycota</taxon>
        <taxon>Mucoromycotina</taxon>
        <taxon>Mucoromycetes</taxon>
        <taxon>Mucorales</taxon>
        <taxon>Cunninghamellaceae</taxon>
        <taxon>Absidia</taxon>
    </lineage>
</organism>
<dbReference type="STRING" id="90262.A0A1X2I9Z6"/>
<keyword evidence="8 10" id="KW-0496">Mitochondrion</keyword>
<dbReference type="Pfam" id="PF08294">
    <property type="entry name" value="TIM21"/>
    <property type="match status" value="1"/>
</dbReference>
<dbReference type="AlphaFoldDB" id="A0A1X2I9Z6"/>
<evidence type="ECO:0000313" key="11">
    <source>
        <dbReference type="EMBL" id="ORZ12608.1"/>
    </source>
</evidence>
<comment type="similarity">
    <text evidence="2 10">Belongs to the TIM21 family.</text>
</comment>
<dbReference type="PANTHER" id="PTHR13032">
    <property type="entry name" value="MITOCHONDRIAL IMPORT INNER MEMBRANE TRANSLOCASE SUBUNIT TIM21"/>
    <property type="match status" value="1"/>
</dbReference>
<comment type="function">
    <text evidence="10">Essential component of the TIM23 complex, a complex that mediates the translocation of transit peptide-containing proteins across the mitochondrial inner membrane.</text>
</comment>
<proteinExistence type="inferred from homology"/>
<dbReference type="OrthoDB" id="436405at2759"/>
<evidence type="ECO:0000256" key="10">
    <source>
        <dbReference type="RuleBase" id="RU367142"/>
    </source>
</evidence>
<evidence type="ECO:0000256" key="8">
    <source>
        <dbReference type="ARBA" id="ARBA00023128"/>
    </source>
</evidence>
<accession>A0A1X2I9Z6</accession>
<keyword evidence="10" id="KW-0653">Protein transport</keyword>
<evidence type="ECO:0000256" key="5">
    <source>
        <dbReference type="ARBA" id="ARBA00022792"/>
    </source>
</evidence>
<comment type="caution">
    <text evidence="11">The sequence shown here is derived from an EMBL/GenBank/DDBJ whole genome shotgun (WGS) entry which is preliminary data.</text>
</comment>